<keyword evidence="2" id="KW-1185">Reference proteome</keyword>
<feature type="non-terminal residue" evidence="1">
    <location>
        <position position="8"/>
    </location>
</feature>
<organism evidence="1 2">
    <name type="scientific">Smittium culicis</name>
    <dbReference type="NCBI Taxonomy" id="133412"/>
    <lineage>
        <taxon>Eukaryota</taxon>
        <taxon>Fungi</taxon>
        <taxon>Fungi incertae sedis</taxon>
        <taxon>Zoopagomycota</taxon>
        <taxon>Kickxellomycotina</taxon>
        <taxon>Harpellomycetes</taxon>
        <taxon>Harpellales</taxon>
        <taxon>Legeriomycetaceae</taxon>
        <taxon>Smittium</taxon>
    </lineage>
</organism>
<dbReference type="Proteomes" id="UP000187429">
    <property type="component" value="Unassembled WGS sequence"/>
</dbReference>
<accession>A0A1R1YJ41</accession>
<protein>
    <submittedName>
        <fullName evidence="1">Uncharacterized protein</fullName>
    </submittedName>
</protein>
<proteinExistence type="predicted"/>
<evidence type="ECO:0000313" key="1">
    <source>
        <dbReference type="EMBL" id="OMJ26922.1"/>
    </source>
</evidence>
<comment type="caution">
    <text evidence="1">The sequence shown here is derived from an EMBL/GenBank/DDBJ whole genome shotgun (WGS) entry which is preliminary data.</text>
</comment>
<name>A0A1R1YJ41_9FUNG</name>
<sequence length="8" mass="890">MKDPKNTG</sequence>
<evidence type="ECO:0000313" key="2">
    <source>
        <dbReference type="Proteomes" id="UP000187429"/>
    </source>
</evidence>
<gene>
    <name evidence="1" type="ORF">AYI69_g3659</name>
</gene>
<reference evidence="2" key="1">
    <citation type="submission" date="2017-01" db="EMBL/GenBank/DDBJ databases">
        <authorList>
            <person name="Wang Y."/>
            <person name="White M."/>
            <person name="Kvist S."/>
            <person name="Moncalvo J.-M."/>
        </authorList>
    </citation>
    <scope>NUCLEOTIDE SEQUENCE [LARGE SCALE GENOMIC DNA]</scope>
    <source>
        <strain evidence="2">ID-206-W2</strain>
    </source>
</reference>
<dbReference type="EMBL" id="LSSM01001280">
    <property type="protein sequence ID" value="OMJ26922.1"/>
    <property type="molecule type" value="Genomic_DNA"/>
</dbReference>